<keyword evidence="1" id="KW-0472">Membrane</keyword>
<feature type="transmembrane region" description="Helical" evidence="1">
    <location>
        <begin position="175"/>
        <end position="194"/>
    </location>
</feature>
<sequence>MKGPSVIEAKSIRSRAALPDARLLPRLHKLWIFCFYSLPIDIILFGIGFNLLFLREKGSNFLNPMLLIVLFLSLISLFRQYFIFGIIMLRVVRGRLLFRSTRLVLLILLLIVLAITFIDAYSRHQGKGIEAMLLPSLAALLALAPAWNTIKLRIQRLQRKARNRLIWIEEMDKHQFVFLSLSILSVRAIALFSTFMMQEIWTFGLAWITSLLLILYLEPKESDTSILCRNCLKKTSRSLAGMRYCPACARLTFFSPQTPTKQFQELAAQAKDLRKQVE</sequence>
<feature type="transmembrane region" description="Helical" evidence="1">
    <location>
        <begin position="200"/>
        <end position="217"/>
    </location>
</feature>
<keyword evidence="1" id="KW-0812">Transmembrane</keyword>
<accession>A0A7X9FQ34</accession>
<dbReference type="EMBL" id="JAAZON010000048">
    <property type="protein sequence ID" value="NMC61788.1"/>
    <property type="molecule type" value="Genomic_DNA"/>
</dbReference>
<gene>
    <name evidence="2" type="ORF">GYA55_01330</name>
</gene>
<dbReference type="Proteomes" id="UP000524246">
    <property type="component" value="Unassembled WGS sequence"/>
</dbReference>
<feature type="transmembrane region" description="Helical" evidence="1">
    <location>
        <begin position="65"/>
        <end position="91"/>
    </location>
</feature>
<evidence type="ECO:0000256" key="1">
    <source>
        <dbReference type="SAM" id="Phobius"/>
    </source>
</evidence>
<evidence type="ECO:0000313" key="2">
    <source>
        <dbReference type="EMBL" id="NMC61788.1"/>
    </source>
</evidence>
<evidence type="ECO:0000313" key="3">
    <source>
        <dbReference type="Proteomes" id="UP000524246"/>
    </source>
</evidence>
<feature type="transmembrane region" description="Helical" evidence="1">
    <location>
        <begin position="133"/>
        <end position="154"/>
    </location>
</feature>
<name>A0A7X9FQ34_9DELT</name>
<comment type="caution">
    <text evidence="2">The sequence shown here is derived from an EMBL/GenBank/DDBJ whole genome shotgun (WGS) entry which is preliminary data.</text>
</comment>
<feature type="transmembrane region" description="Helical" evidence="1">
    <location>
        <begin position="30"/>
        <end position="53"/>
    </location>
</feature>
<protein>
    <submittedName>
        <fullName evidence="2">Uncharacterized protein</fullName>
    </submittedName>
</protein>
<keyword evidence="1" id="KW-1133">Transmembrane helix</keyword>
<proteinExistence type="predicted"/>
<feature type="transmembrane region" description="Helical" evidence="1">
    <location>
        <begin position="103"/>
        <end position="121"/>
    </location>
</feature>
<organism evidence="2 3">
    <name type="scientific">SAR324 cluster bacterium</name>
    <dbReference type="NCBI Taxonomy" id="2024889"/>
    <lineage>
        <taxon>Bacteria</taxon>
        <taxon>Deltaproteobacteria</taxon>
        <taxon>SAR324 cluster</taxon>
    </lineage>
</organism>
<dbReference type="AlphaFoldDB" id="A0A7X9FQ34"/>
<reference evidence="2 3" key="1">
    <citation type="journal article" date="2020" name="Biotechnol. Biofuels">
        <title>New insights from the biogas microbiome by comprehensive genome-resolved metagenomics of nearly 1600 species originating from multiple anaerobic digesters.</title>
        <authorList>
            <person name="Campanaro S."/>
            <person name="Treu L."/>
            <person name="Rodriguez-R L.M."/>
            <person name="Kovalovszki A."/>
            <person name="Ziels R.M."/>
            <person name="Maus I."/>
            <person name="Zhu X."/>
            <person name="Kougias P.G."/>
            <person name="Basile A."/>
            <person name="Luo G."/>
            <person name="Schluter A."/>
            <person name="Konstantinidis K.T."/>
            <person name="Angelidaki I."/>
        </authorList>
    </citation>
    <scope>NUCLEOTIDE SEQUENCE [LARGE SCALE GENOMIC DNA]</scope>
    <source>
        <strain evidence="2">AS27yjCOA_65</strain>
    </source>
</reference>